<evidence type="ECO:0000313" key="5">
    <source>
        <dbReference type="Proteomes" id="UP000054321"/>
    </source>
</evidence>
<sequence length="682" mass="77325">MASVMTESRSSAPEIIVSTGAKAQAEAKVDVVEEKTEAGAAPTTSSVEADVHGEADGEARDAEEVIKVGMECDLKHLYQKEDNKGRTSWTDVYPDDLNEAAENEMTARFAILVRNRKSFDSRKKLEIDSIVIQSPLLKNILSKVLKDYPGVTATLRRLVFQAPFQPFIHRWQEFTEALDEQEDEETKKHLELLYKTLEAELKDVIAARIDYIKNQVITFEHLWTIFVPGSTLYSHEWNRDCGSRLKSSTYLEHPKYGNCFGVMAQKVDWDGDKFGYACAQNLILEFPGTMPISSLDIFPLEYHPEHEKISTELLKRGKLFEQYHGYHYKAYKSFAISKNKEGDDIKVTIDSRIVIDTIAFGKFNPNRIRALTPLKEKPKAHSRTSSNSDDSDLDSDEGYKSVPLTDEQLIQSTPLVRGYALKSKQWLSFFVDAVSEIEFNSSAFSNLVLPADQKELILAFAESQVKFKDDFDDLISGKGKGIIMLLFGGPGVGKTLTAESVAETMKAPIYMMSASDLGTRSIEVEMNITKILEMVAKWNAILLLDECDVFLEARSAHDLERNKIVSIFLRTLEYYEGILFLTTNRVQDMDPAFQSRIHISIEYQGLDRGARKQVWENFLKQGIENELSEKEIGVLADVDINGRQIKNVLKTGQLLARHKGVKLRYEHLRTVLNVERKKMELV</sequence>
<organism evidence="4 5">
    <name type="scientific">Oidiodendron maius (strain Zn)</name>
    <dbReference type="NCBI Taxonomy" id="913774"/>
    <lineage>
        <taxon>Eukaryota</taxon>
        <taxon>Fungi</taxon>
        <taxon>Dikarya</taxon>
        <taxon>Ascomycota</taxon>
        <taxon>Pezizomycotina</taxon>
        <taxon>Leotiomycetes</taxon>
        <taxon>Leotiomycetes incertae sedis</taxon>
        <taxon>Myxotrichaceae</taxon>
        <taxon>Oidiodendron</taxon>
    </lineage>
</organism>
<name>A0A0C3I3T6_OIDMZ</name>
<dbReference type="CDD" id="cd19481">
    <property type="entry name" value="RecA-like_protease"/>
    <property type="match status" value="1"/>
</dbReference>
<feature type="region of interest" description="Disordered" evidence="2">
    <location>
        <begin position="374"/>
        <end position="397"/>
    </location>
</feature>
<dbReference type="Pfam" id="PF00004">
    <property type="entry name" value="AAA"/>
    <property type="match status" value="1"/>
</dbReference>
<feature type="coiled-coil region" evidence="1">
    <location>
        <begin position="180"/>
        <end position="207"/>
    </location>
</feature>
<feature type="domain" description="AAA+ ATPase" evidence="3">
    <location>
        <begin position="480"/>
        <end position="607"/>
    </location>
</feature>
<reference evidence="4 5" key="1">
    <citation type="submission" date="2014-04" db="EMBL/GenBank/DDBJ databases">
        <authorList>
            <consortium name="DOE Joint Genome Institute"/>
            <person name="Kuo A."/>
            <person name="Martino E."/>
            <person name="Perotto S."/>
            <person name="Kohler A."/>
            <person name="Nagy L.G."/>
            <person name="Floudas D."/>
            <person name="Copeland A."/>
            <person name="Barry K.W."/>
            <person name="Cichocki N."/>
            <person name="Veneault-Fourrey C."/>
            <person name="LaButti K."/>
            <person name="Lindquist E.A."/>
            <person name="Lipzen A."/>
            <person name="Lundell T."/>
            <person name="Morin E."/>
            <person name="Murat C."/>
            <person name="Sun H."/>
            <person name="Tunlid A."/>
            <person name="Henrissat B."/>
            <person name="Grigoriev I.V."/>
            <person name="Hibbett D.S."/>
            <person name="Martin F."/>
            <person name="Nordberg H.P."/>
            <person name="Cantor M.N."/>
            <person name="Hua S.X."/>
        </authorList>
    </citation>
    <scope>NUCLEOTIDE SEQUENCE [LARGE SCALE GENOMIC DNA]</scope>
    <source>
        <strain evidence="4 5">Zn</strain>
    </source>
</reference>
<dbReference type="AlphaFoldDB" id="A0A0C3I3T6"/>
<dbReference type="Proteomes" id="UP000054321">
    <property type="component" value="Unassembled WGS sequence"/>
</dbReference>
<dbReference type="PANTHER" id="PTHR46411:SF3">
    <property type="entry name" value="AAA+ ATPASE DOMAIN-CONTAINING PROTEIN"/>
    <property type="match status" value="1"/>
</dbReference>
<keyword evidence="5" id="KW-1185">Reference proteome</keyword>
<dbReference type="OrthoDB" id="10042665at2759"/>
<dbReference type="PANTHER" id="PTHR46411">
    <property type="entry name" value="FAMILY ATPASE, PUTATIVE-RELATED"/>
    <property type="match status" value="1"/>
</dbReference>
<evidence type="ECO:0000256" key="1">
    <source>
        <dbReference type="SAM" id="Coils"/>
    </source>
</evidence>
<dbReference type="STRING" id="913774.A0A0C3I3T6"/>
<dbReference type="SUPFAM" id="SSF52540">
    <property type="entry name" value="P-loop containing nucleoside triphosphate hydrolases"/>
    <property type="match status" value="1"/>
</dbReference>
<dbReference type="InterPro" id="IPR027417">
    <property type="entry name" value="P-loop_NTPase"/>
</dbReference>
<dbReference type="EMBL" id="KN832870">
    <property type="protein sequence ID" value="KIN09047.1"/>
    <property type="molecule type" value="Genomic_DNA"/>
</dbReference>
<dbReference type="GO" id="GO:0016887">
    <property type="term" value="F:ATP hydrolysis activity"/>
    <property type="evidence" value="ECO:0007669"/>
    <property type="project" value="InterPro"/>
</dbReference>
<evidence type="ECO:0000313" key="4">
    <source>
        <dbReference type="EMBL" id="KIN09047.1"/>
    </source>
</evidence>
<feature type="compositionally biased region" description="Basic and acidic residues" evidence="2">
    <location>
        <begin position="49"/>
        <end position="60"/>
    </location>
</feature>
<evidence type="ECO:0000256" key="2">
    <source>
        <dbReference type="SAM" id="MobiDB-lite"/>
    </source>
</evidence>
<dbReference type="InParanoid" id="A0A0C3I3T6"/>
<dbReference type="InterPro" id="IPR003593">
    <property type="entry name" value="AAA+_ATPase"/>
</dbReference>
<dbReference type="Pfam" id="PF22942">
    <property type="entry name" value="DUF7025"/>
    <property type="match status" value="1"/>
</dbReference>
<gene>
    <name evidence="4" type="ORF">OIDMADRAFT_153619</name>
</gene>
<accession>A0A0C3I3T6</accession>
<reference evidence="5" key="2">
    <citation type="submission" date="2015-01" db="EMBL/GenBank/DDBJ databases">
        <title>Evolutionary Origins and Diversification of the Mycorrhizal Mutualists.</title>
        <authorList>
            <consortium name="DOE Joint Genome Institute"/>
            <consortium name="Mycorrhizal Genomics Consortium"/>
            <person name="Kohler A."/>
            <person name="Kuo A."/>
            <person name="Nagy L.G."/>
            <person name="Floudas D."/>
            <person name="Copeland A."/>
            <person name="Barry K.W."/>
            <person name="Cichocki N."/>
            <person name="Veneault-Fourrey C."/>
            <person name="LaButti K."/>
            <person name="Lindquist E.A."/>
            <person name="Lipzen A."/>
            <person name="Lundell T."/>
            <person name="Morin E."/>
            <person name="Murat C."/>
            <person name="Riley R."/>
            <person name="Ohm R."/>
            <person name="Sun H."/>
            <person name="Tunlid A."/>
            <person name="Henrissat B."/>
            <person name="Grigoriev I.V."/>
            <person name="Hibbett D.S."/>
            <person name="Martin F."/>
        </authorList>
    </citation>
    <scope>NUCLEOTIDE SEQUENCE [LARGE SCALE GENOMIC DNA]</scope>
    <source>
        <strain evidence="5">Zn</strain>
    </source>
</reference>
<evidence type="ECO:0000259" key="3">
    <source>
        <dbReference type="SMART" id="SM00382"/>
    </source>
</evidence>
<proteinExistence type="predicted"/>
<dbReference type="SMART" id="SM00382">
    <property type="entry name" value="AAA"/>
    <property type="match status" value="1"/>
</dbReference>
<protein>
    <recommendedName>
        <fullName evidence="3">AAA+ ATPase domain-containing protein</fullName>
    </recommendedName>
</protein>
<dbReference type="Gene3D" id="3.40.50.300">
    <property type="entry name" value="P-loop containing nucleotide triphosphate hydrolases"/>
    <property type="match status" value="1"/>
</dbReference>
<dbReference type="InterPro" id="IPR054289">
    <property type="entry name" value="DUF7025"/>
</dbReference>
<dbReference type="InterPro" id="IPR003959">
    <property type="entry name" value="ATPase_AAA_core"/>
</dbReference>
<dbReference type="GO" id="GO:0005524">
    <property type="term" value="F:ATP binding"/>
    <property type="evidence" value="ECO:0007669"/>
    <property type="project" value="InterPro"/>
</dbReference>
<dbReference type="HOGENOM" id="CLU_004471_6_3_1"/>
<keyword evidence="1" id="KW-0175">Coiled coil</keyword>
<feature type="region of interest" description="Disordered" evidence="2">
    <location>
        <begin position="33"/>
        <end position="60"/>
    </location>
</feature>